<organism evidence="3 4">
    <name type="scientific">Sphaerisporangium aureirubrum</name>
    <dbReference type="NCBI Taxonomy" id="1544736"/>
    <lineage>
        <taxon>Bacteria</taxon>
        <taxon>Bacillati</taxon>
        <taxon>Actinomycetota</taxon>
        <taxon>Actinomycetes</taxon>
        <taxon>Streptosporangiales</taxon>
        <taxon>Streptosporangiaceae</taxon>
        <taxon>Sphaerisporangium</taxon>
    </lineage>
</organism>
<evidence type="ECO:0000259" key="2">
    <source>
        <dbReference type="PROSITE" id="PS51194"/>
    </source>
</evidence>
<name>A0ABW1NK23_9ACTN</name>
<dbReference type="EMBL" id="JBHSRF010000032">
    <property type="protein sequence ID" value="MFC6083739.1"/>
    <property type="molecule type" value="Genomic_DNA"/>
</dbReference>
<dbReference type="Pfam" id="PF00271">
    <property type="entry name" value="Helicase_C"/>
    <property type="match status" value="1"/>
</dbReference>
<proteinExistence type="predicted"/>
<feature type="region of interest" description="Disordered" evidence="1">
    <location>
        <begin position="1"/>
        <end position="97"/>
    </location>
</feature>
<feature type="domain" description="Helicase C-terminal" evidence="2">
    <location>
        <begin position="1046"/>
        <end position="1193"/>
    </location>
</feature>
<evidence type="ECO:0000256" key="1">
    <source>
        <dbReference type="SAM" id="MobiDB-lite"/>
    </source>
</evidence>
<evidence type="ECO:0000313" key="4">
    <source>
        <dbReference type="Proteomes" id="UP001596137"/>
    </source>
</evidence>
<reference evidence="4" key="1">
    <citation type="journal article" date="2019" name="Int. J. Syst. Evol. Microbiol.">
        <title>The Global Catalogue of Microorganisms (GCM) 10K type strain sequencing project: providing services to taxonomists for standard genome sequencing and annotation.</title>
        <authorList>
            <consortium name="The Broad Institute Genomics Platform"/>
            <consortium name="The Broad Institute Genome Sequencing Center for Infectious Disease"/>
            <person name="Wu L."/>
            <person name="Ma J."/>
        </authorList>
    </citation>
    <scope>NUCLEOTIDE SEQUENCE [LARGE SCALE GENOMIC DNA]</scope>
    <source>
        <strain evidence="4">JCM 30346</strain>
    </source>
</reference>
<evidence type="ECO:0000313" key="3">
    <source>
        <dbReference type="EMBL" id="MFC6083739.1"/>
    </source>
</evidence>
<keyword evidence="3" id="KW-0378">Hydrolase</keyword>
<dbReference type="InterPro" id="IPR027417">
    <property type="entry name" value="P-loop_NTPase"/>
</dbReference>
<gene>
    <name evidence="3" type="primary">drmA</name>
    <name evidence="3" type="ORF">ACFP1K_21410</name>
</gene>
<feature type="region of interest" description="Disordered" evidence="1">
    <location>
        <begin position="1350"/>
        <end position="1371"/>
    </location>
</feature>
<keyword evidence="3" id="KW-0067">ATP-binding</keyword>
<dbReference type="RefSeq" id="WP_380756041.1">
    <property type="nucleotide sequence ID" value="NZ_JBHSRF010000032.1"/>
</dbReference>
<keyword evidence="3" id="KW-0547">Nucleotide-binding</keyword>
<keyword evidence="3" id="KW-0347">Helicase</keyword>
<dbReference type="PROSITE" id="PS51194">
    <property type="entry name" value="HELICASE_CTER"/>
    <property type="match status" value="1"/>
</dbReference>
<keyword evidence="4" id="KW-1185">Reference proteome</keyword>
<dbReference type="SMART" id="SM00490">
    <property type="entry name" value="HELICc"/>
    <property type="match status" value="1"/>
</dbReference>
<sequence length="1371" mass="150253">MYDRQEPLFAAQAEQADLFVGHTDGDGAKTGAKPEGTNPTAGDPSPLGSSAAELADPGPVTGESIILGPGAVESASPDPTAPEPGLPGVDPPLRRGLDVPQVFEPVTSFEVRNAFQELACRDLLGPWDGDEERLPARSPGPRERYLVGMLGPKPSARSIEDAADEVPDIEIGAEGGGEDGELPDKLTPQNLGRIWASSMGMMFAVPGDVDALKVTASWGRYTKSEVQAEDGKGGTRPAQAWCREPVSHPREIRLDGAESQRVPLTMERAEDPGVLLAVGVRVQKDGRRVVEMTLINQQIAPVSAPDSAWLFQSELKVAAPPSHREAAPCVFLPIDDPLDGDAALEEDLEDTHLRLLYRDERRYAAGRNVAVHPNVPDGQRRASELCTTWLPVHDVPATVAPVGEGTPLAGVELSMDALATDPPDELAAGLMPLATGYAAWLDVQERRIPGLPEPLREAATLAVFKARQAARRIETGIALLSGRPGFTTGLHQQALAAFRFSNEAMASQRRRTAVAKLRDELGLTYEEAMAEIGEQGAKAASWRPFQLAFVLLNLPSLTDPAHPERAADHTATVDLLFFPTGGGKTEAYLGLTAYTFAIRRLQRLAGTGADARDGMSGVAVLMRYTLRLLTAQQFQRAAALVCAAEVLRRRNPATWGEEPFRIGLWVGNAVSPNWFDEAEKQIHEARDAPDGRRANVLQTLTCPWCGEKLVAGRNLAIDQERRRVLLYCGRGREGDGDLCPFSRLGEDRMLTSRLDDPGEIESRREGLPILTVDEEIYRLVPSLVIATVDKLAQLPWRGFAGHLFGRVSQRCPRHGYRHDDLDDRVGCGERHHAKGKLPKAASRPVVRLRPPDLIIQDELHLISGALGTTVGLFEAAIDELCTWQVGGRPTGPKIVASTATTKRAERQVLGVFGRGLAVFPPQVIDVSDTFFSRQVPVTPTTPGRRYLGVCAHGVRLKSAEIRLAEILFIAGQTMFDRHGETADPYMTVVGYFNATRELAGMRRYLDDDVTTRIRTHGRRKGLSDRLLSRVDLLNIVELTSRISSGDISDVLKRLEIGFDSELDTTRRRTEIREEVAAVMKDEKGKRRQAHALADRHRARRSDRTADRQPVDVVLATSMLQVGVDVSRFGLMVVTGQPKNTAEYIQASSRVGRDAERPGLVITLYNWSRPRDLAHFEDFEHYHATFYRQVEALSVTPYTRRALDRGTTAMLVAAVRHIDESYSRNRDAEDVPLDGERVRHVITRMLHRAEAVGGPRGREYLDARIKSVTDLWAQRKEGPARLGYERRTTKQETVARLIERSGNGPWGLMTVGNSMRETENDINLLLPSGGAIFESPVGATAWVFATPKAEDDSADIPVGDELGESTIGRQGK</sequence>
<dbReference type="InterPro" id="IPR001650">
    <property type="entry name" value="Helicase_C-like"/>
</dbReference>
<dbReference type="NCBIfam" id="NF038325">
    <property type="entry name" value="DISARM_DrmAS"/>
    <property type="match status" value="1"/>
</dbReference>
<dbReference type="SUPFAM" id="SSF52540">
    <property type="entry name" value="P-loop containing nucleoside triphosphate hydrolases"/>
    <property type="match status" value="1"/>
</dbReference>
<protein>
    <submittedName>
        <fullName evidence="3">DISARM system helicase DrmA</fullName>
    </submittedName>
</protein>
<dbReference type="GO" id="GO:0004386">
    <property type="term" value="F:helicase activity"/>
    <property type="evidence" value="ECO:0007669"/>
    <property type="project" value="UniProtKB-KW"/>
</dbReference>
<dbReference type="Proteomes" id="UP001596137">
    <property type="component" value="Unassembled WGS sequence"/>
</dbReference>
<comment type="caution">
    <text evidence="3">The sequence shown here is derived from an EMBL/GenBank/DDBJ whole genome shotgun (WGS) entry which is preliminary data.</text>
</comment>
<accession>A0ABW1NK23</accession>
<dbReference type="CDD" id="cd18785">
    <property type="entry name" value="SF2_C"/>
    <property type="match status" value="1"/>
</dbReference>
<feature type="region of interest" description="Disordered" evidence="1">
    <location>
        <begin position="1082"/>
        <end position="1106"/>
    </location>
</feature>
<dbReference type="Gene3D" id="3.40.50.300">
    <property type="entry name" value="P-loop containing nucleotide triphosphate hydrolases"/>
    <property type="match status" value="1"/>
</dbReference>